<reference evidence="1 2" key="1">
    <citation type="submission" date="2018-10" db="EMBL/GenBank/DDBJ databases">
        <title>Effects of UV and annual dynamics of microbial communities in freshwater RAS systems.</title>
        <authorList>
            <person name="Bekkelund A.K."/>
            <person name="Hansen B.R."/>
            <person name="Stokken H."/>
            <person name="Eriksen B.F."/>
            <person name="Kashulin N.A."/>
        </authorList>
    </citation>
    <scope>NUCLEOTIDE SEQUENCE [LARGE SCALE GENOMIC DNA]</scope>
    <source>
        <strain evidence="1 2">BHSEK</strain>
    </source>
</reference>
<dbReference type="RefSeq" id="WP_070292446.1">
    <property type="nucleotide sequence ID" value="NZ_CP033019.1"/>
</dbReference>
<dbReference type="EMBL" id="CP033019">
    <property type="protein sequence ID" value="AYM74588.1"/>
    <property type="molecule type" value="Genomic_DNA"/>
</dbReference>
<dbReference type="Proteomes" id="UP000279594">
    <property type="component" value="Chromosome"/>
</dbReference>
<gene>
    <name evidence="1" type="ORF">D9M09_01265</name>
</gene>
<dbReference type="InterPro" id="IPR016541">
    <property type="entry name" value="UCP008505"/>
</dbReference>
<dbReference type="InterPro" id="IPR029060">
    <property type="entry name" value="PIN-like_dom_sf"/>
</dbReference>
<evidence type="ECO:0000313" key="1">
    <source>
        <dbReference type="EMBL" id="AYM74588.1"/>
    </source>
</evidence>
<dbReference type="AlphaFoldDB" id="A0A3G2E2S9"/>
<dbReference type="SUPFAM" id="SSF88723">
    <property type="entry name" value="PIN domain-like"/>
    <property type="match status" value="1"/>
</dbReference>
<accession>A0A3G2E2S9</accession>
<protein>
    <submittedName>
        <fullName evidence="1">DUF4411 family protein</fullName>
    </submittedName>
</protein>
<proteinExistence type="predicted"/>
<evidence type="ECO:0000313" key="2">
    <source>
        <dbReference type="Proteomes" id="UP000279594"/>
    </source>
</evidence>
<sequence length="159" mass="17510">MQVFDASAIVYAWDNYPLAQFPSMWRWIADKLIDHTITMPNVALSEVGHVAPECARWLEDNKIGTFAMSDAILQDAVRIKNLLGIIGDQYGGGVDENDLMIIATARAAQARLISNEAAQPGRPKSMANYKIPAVCALPEVRVNCIAFVEFIKQSKVVFG</sequence>
<dbReference type="Pfam" id="PF14367">
    <property type="entry name" value="DUF4411"/>
    <property type="match status" value="1"/>
</dbReference>
<organism evidence="1 2">
    <name type="scientific">Janthinobacterium agaricidamnosum</name>
    <dbReference type="NCBI Taxonomy" id="55508"/>
    <lineage>
        <taxon>Bacteria</taxon>
        <taxon>Pseudomonadati</taxon>
        <taxon>Pseudomonadota</taxon>
        <taxon>Betaproteobacteria</taxon>
        <taxon>Burkholderiales</taxon>
        <taxon>Oxalobacteraceae</taxon>
        <taxon>Janthinobacterium</taxon>
    </lineage>
</organism>
<name>A0A3G2E2S9_9BURK</name>
<keyword evidence="2" id="KW-1185">Reference proteome</keyword>